<dbReference type="PANTHER" id="PTHR32305:SF15">
    <property type="entry name" value="PROTEIN RHSA-RELATED"/>
    <property type="match status" value="1"/>
</dbReference>
<dbReference type="Pfam" id="PF05593">
    <property type="entry name" value="RHS_repeat"/>
    <property type="match status" value="3"/>
</dbReference>
<dbReference type="Proteomes" id="UP001262754">
    <property type="component" value="Unassembled WGS sequence"/>
</dbReference>
<keyword evidence="1" id="KW-0677">Repeat</keyword>
<organism evidence="6 7">
    <name type="scientific">Caulobacter rhizosphaerae</name>
    <dbReference type="NCBI Taxonomy" id="2010972"/>
    <lineage>
        <taxon>Bacteria</taxon>
        <taxon>Pseudomonadati</taxon>
        <taxon>Pseudomonadota</taxon>
        <taxon>Alphaproteobacteria</taxon>
        <taxon>Caulobacterales</taxon>
        <taxon>Caulobacteraceae</taxon>
        <taxon>Caulobacter</taxon>
    </lineage>
</organism>
<reference evidence="6 7" key="1">
    <citation type="submission" date="2023-07" db="EMBL/GenBank/DDBJ databases">
        <title>Sorghum-associated microbial communities from plants grown in Nebraska, USA.</title>
        <authorList>
            <person name="Schachtman D."/>
        </authorList>
    </citation>
    <scope>NUCLEOTIDE SEQUENCE [LARGE SCALE GENOMIC DNA]</scope>
    <source>
        <strain evidence="6 7">DS2154</strain>
    </source>
</reference>
<evidence type="ECO:0000256" key="2">
    <source>
        <dbReference type="SAM" id="Phobius"/>
    </source>
</evidence>
<dbReference type="InterPro" id="IPR008727">
    <property type="entry name" value="PAAR_motif"/>
</dbReference>
<feature type="domain" description="DUF6531" evidence="3">
    <location>
        <begin position="267"/>
        <end position="340"/>
    </location>
</feature>
<dbReference type="Pfam" id="PF20148">
    <property type="entry name" value="DUF6531"/>
    <property type="match status" value="1"/>
</dbReference>
<feature type="transmembrane region" description="Helical" evidence="2">
    <location>
        <begin position="49"/>
        <end position="74"/>
    </location>
</feature>
<dbReference type="Pfam" id="PF25799">
    <property type="entry name" value="prePAAR_I"/>
    <property type="match status" value="1"/>
</dbReference>
<evidence type="ECO:0000259" key="5">
    <source>
        <dbReference type="Pfam" id="PF25799"/>
    </source>
</evidence>
<feature type="domain" description="Double-stranded DNA deaminase toxin A prePAAR motif" evidence="5">
    <location>
        <begin position="7"/>
        <end position="54"/>
    </location>
</feature>
<evidence type="ECO:0000313" key="7">
    <source>
        <dbReference type="Proteomes" id="UP001262754"/>
    </source>
</evidence>
<dbReference type="InterPro" id="IPR057925">
    <property type="entry name" value="prePAAR_DddA"/>
</dbReference>
<dbReference type="Pfam" id="PF05488">
    <property type="entry name" value="PAAR_motif"/>
    <property type="match status" value="1"/>
</dbReference>
<comment type="caution">
    <text evidence="6">The sequence shown here is derived from an EMBL/GenBank/DDBJ whole genome shotgun (WGS) entry which is preliminary data.</text>
</comment>
<keyword evidence="2" id="KW-1133">Transmembrane helix</keyword>
<proteinExistence type="predicted"/>
<evidence type="ECO:0000256" key="1">
    <source>
        <dbReference type="ARBA" id="ARBA00022737"/>
    </source>
</evidence>
<protein>
    <submittedName>
        <fullName evidence="6">YD repeat-containing protein</fullName>
    </submittedName>
</protein>
<dbReference type="InterPro" id="IPR006530">
    <property type="entry name" value="YD"/>
</dbReference>
<dbReference type="PANTHER" id="PTHR32305">
    <property type="match status" value="1"/>
</dbReference>
<gene>
    <name evidence="6" type="ORF">J2800_000664</name>
</gene>
<dbReference type="NCBIfam" id="TIGR01643">
    <property type="entry name" value="YD_repeat_2x"/>
    <property type="match status" value="9"/>
</dbReference>
<dbReference type="InterPro" id="IPR031325">
    <property type="entry name" value="RHS_repeat"/>
</dbReference>
<keyword evidence="2" id="KW-0812">Transmembrane</keyword>
<feature type="domain" description="Teneurin-like YD-shell" evidence="4">
    <location>
        <begin position="1009"/>
        <end position="1128"/>
    </location>
</feature>
<dbReference type="InterPro" id="IPR056823">
    <property type="entry name" value="TEN-like_YD-shell"/>
</dbReference>
<dbReference type="RefSeq" id="WP_310029177.1">
    <property type="nucleotide sequence ID" value="NZ_JAVDRL010000002.1"/>
</dbReference>
<evidence type="ECO:0000313" key="6">
    <source>
        <dbReference type="EMBL" id="MDR6529940.1"/>
    </source>
</evidence>
<evidence type="ECO:0000259" key="4">
    <source>
        <dbReference type="Pfam" id="PF25023"/>
    </source>
</evidence>
<dbReference type="EMBL" id="JAVDRL010000002">
    <property type="protein sequence ID" value="MDR6529940.1"/>
    <property type="molecule type" value="Genomic_DNA"/>
</dbReference>
<dbReference type="Gene3D" id="2.60.200.60">
    <property type="match status" value="1"/>
</dbReference>
<keyword evidence="7" id="KW-1185">Reference proteome</keyword>
<sequence length="1232" mass="132108">MEAALAAARMGDQIEHSNAMLGFLIGAAVGLAVGVALLGAVVAAPFTGGLSLCAGVAAVAALGGIVAGVGAGAMAGGVLGGLMSVPSGPILTGSTNVLINGRPAARGVIDIVACIKHGQVPKRIAQGSRTVGINGMPAARKGDKTECDGTIAAGSPNVSIGAEPGTFLPISPEIPEWMSSTAKWMMIIGGGVALGAGLFGAALGGLAGLAAFAGNVAFGFVSTMAGKMIGGAIGEAFWGEKGRIAGETLGELAGIPGARNAIRSLRGHPVDVATGELIVEHTDFELPGPLPLSWTRRWNSSSSVDGDLGSGWSHPFDMALEVLPREGLARARLEDGRLAFFPLARPGEPMINLSERLILHAEGDSYRIASYDGLSHVFRRHADGLHRLAGVRDAAGNLIQVERDAAGRLLALVDVGGRRLQVLSDEAGRIVEIDAPHPTEAGTRQRLVSYAYSAEGDLVQATDVRGGATRYRSVAHLIVEEQRRGGFRFYFRWDDPALGRRARCVETWGDGRLYYCRFDYRPDDHVTLVTDDQDAVTLYTYNRIGLVVMERGPLGHEQHWLWSEAGALLEYKDGEGRTSAFAYDQLNRLVRQTAPDGASIQAGFAELEDVASLSSPSLGLPLFATHPTGGVSHYAYDHRGQLTSTTDPLGRETWFLRDERGLPLAIRDGEGVLRRYGWDAQGLLAWESDGREARRDVRYDALGRPRAVTLDGETTRYERDANGNVVTITRARDGAQVRLDYDAEDQVVRHVDPRGRETAWDYAGLPFPVSRTDPAGDTLRYAYNGTLQLVALTNAKGEVHRFDIDPAGRVVRETGFDGRQVEYGWDAGDQLVERRDAAGTARYRRDEAGRVIQANFADGRLHRFAWDAAGRMIGATTADRAVSLTYDAAGQLVSEKQDEVELAHRYDARGRRIATRLPDGRTIAVAYDAGDDFSTLSLDGRQVAAVARDQAGREVARQAGALNVHSEYDAAGFLVHQRGLRGGTAAPVIERRYTYDPYGQLLALDDLARGAKRYRYDVNDRLVGVDGATPEAFVVDPSGNVLPAGPLGVEGVATGDRLRVWGDRRFEYDADGRRVRELRGAGDGRELRYAYDGAGMLAEVVERSRKGLRVTRFGYDALGRRAWKESGYAPPPAANAAPGAAPPALTPTRTVFYWDGDVLLAEAPADAGGAAADPLATLYLHEPGSFRPLALARRTAPDQPAQLHHFQLDAAGTPQELTNDNGVVTWREDFTA</sequence>
<dbReference type="InterPro" id="IPR050708">
    <property type="entry name" value="T6SS_VgrG/RHS"/>
</dbReference>
<dbReference type="CDD" id="cd14742">
    <property type="entry name" value="PAAR_RHS"/>
    <property type="match status" value="1"/>
</dbReference>
<feature type="transmembrane region" description="Helical" evidence="2">
    <location>
        <begin position="21"/>
        <end position="43"/>
    </location>
</feature>
<dbReference type="Gene3D" id="2.180.10.10">
    <property type="entry name" value="RHS repeat-associated core"/>
    <property type="match status" value="4"/>
</dbReference>
<keyword evidence="2" id="KW-0472">Membrane</keyword>
<accession>A0ABU1MUS1</accession>
<dbReference type="Pfam" id="PF25023">
    <property type="entry name" value="TEN_YD-shell"/>
    <property type="match status" value="1"/>
</dbReference>
<evidence type="ECO:0000259" key="3">
    <source>
        <dbReference type="Pfam" id="PF20148"/>
    </source>
</evidence>
<feature type="transmembrane region" description="Helical" evidence="2">
    <location>
        <begin position="184"/>
        <end position="213"/>
    </location>
</feature>
<name>A0ABU1MUS1_9CAUL</name>
<dbReference type="InterPro" id="IPR045351">
    <property type="entry name" value="DUF6531"/>
</dbReference>